<dbReference type="SUPFAM" id="SSF52540">
    <property type="entry name" value="P-loop containing nucleoside triphosphate hydrolases"/>
    <property type="match status" value="2"/>
</dbReference>
<comment type="caution">
    <text evidence="1">The sequence shown here is derived from an EMBL/GenBank/DDBJ whole genome shotgun (WGS) entry which is preliminary data.</text>
</comment>
<dbReference type="Gene3D" id="3.40.50.300">
    <property type="entry name" value="P-loop containing nucleotide triphosphate hydrolases"/>
    <property type="match status" value="2"/>
</dbReference>
<gene>
    <name evidence="1" type="ORF">GCM10009560_03140</name>
</gene>
<sequence length="369" mass="39225">MSTDPLPLLWLHGPPGVGASSVGWEVFSRLGRDGVTTAFADGDRLGLCYPVPDGDTLPLRARALAALWPNLRAAGARGVVMSGVLDGREELDLYAKLLPDAQLMPCRLRVPPEVLRARYLSWGWRPDLAEAAVADALADDDDLGGTCLDLGELGVTEAARLVCEQAVTWDASPADPPAAHWPGASPATEPIIWFSGPTAVGRSTVTRGVFSQLVLPGVPVAYVDVKQLCAVRPAPADPRPLVARNLATLWECYRDAGARVLMVSGGPDSDQDVAAYLAYLPEATPMVFRLHASREALAERVEARGRGTGPKEPGDELHGLDADSLAAVAARAAAEAARMEQADMGDIRIETTGRSVYQTVVEIIQRLSD</sequence>
<dbReference type="EMBL" id="BAAAHQ010000001">
    <property type="protein sequence ID" value="GAA0912444.1"/>
    <property type="molecule type" value="Genomic_DNA"/>
</dbReference>
<dbReference type="InterPro" id="IPR027417">
    <property type="entry name" value="P-loop_NTPase"/>
</dbReference>
<evidence type="ECO:0000313" key="1">
    <source>
        <dbReference type="EMBL" id="GAA0912444.1"/>
    </source>
</evidence>
<reference evidence="2" key="1">
    <citation type="journal article" date="2019" name="Int. J. Syst. Evol. Microbiol.">
        <title>The Global Catalogue of Microorganisms (GCM) 10K type strain sequencing project: providing services to taxonomists for standard genome sequencing and annotation.</title>
        <authorList>
            <consortium name="The Broad Institute Genomics Platform"/>
            <consortium name="The Broad Institute Genome Sequencing Center for Infectious Disease"/>
            <person name="Wu L."/>
            <person name="Ma J."/>
        </authorList>
    </citation>
    <scope>NUCLEOTIDE SEQUENCE [LARGE SCALE GENOMIC DNA]</scope>
    <source>
        <strain evidence="2">JCM 11136</strain>
    </source>
</reference>
<dbReference type="RefSeq" id="WP_343947818.1">
    <property type="nucleotide sequence ID" value="NZ_BAAAHQ010000001.1"/>
</dbReference>
<proteinExistence type="predicted"/>
<dbReference type="Proteomes" id="UP001501578">
    <property type="component" value="Unassembled WGS sequence"/>
</dbReference>
<keyword evidence="2" id="KW-1185">Reference proteome</keyword>
<evidence type="ECO:0000313" key="2">
    <source>
        <dbReference type="Proteomes" id="UP001501578"/>
    </source>
</evidence>
<protein>
    <submittedName>
        <fullName evidence="1">Uncharacterized protein</fullName>
    </submittedName>
</protein>
<organism evidence="1 2">
    <name type="scientific">Nonomuraea longicatena</name>
    <dbReference type="NCBI Taxonomy" id="83682"/>
    <lineage>
        <taxon>Bacteria</taxon>
        <taxon>Bacillati</taxon>
        <taxon>Actinomycetota</taxon>
        <taxon>Actinomycetes</taxon>
        <taxon>Streptosporangiales</taxon>
        <taxon>Streptosporangiaceae</taxon>
        <taxon>Nonomuraea</taxon>
    </lineage>
</organism>
<name>A0ABP3Z0N6_9ACTN</name>
<accession>A0ABP3Z0N6</accession>